<name>A0ABY7SLP0_9RHOB</name>
<dbReference type="RefSeq" id="WP_271884408.1">
    <property type="nucleotide sequence ID" value="NZ_CP067136.1"/>
</dbReference>
<keyword evidence="8 16" id="KW-0812">Transmembrane</keyword>
<keyword evidence="10 16" id="KW-1133">Transmembrane helix</keyword>
<evidence type="ECO:0000256" key="4">
    <source>
        <dbReference type="ARBA" id="ARBA00022475"/>
    </source>
</evidence>
<evidence type="ECO:0000256" key="3">
    <source>
        <dbReference type="ARBA" id="ARBA00004651"/>
    </source>
</evidence>
<dbReference type="Pfam" id="PF13396">
    <property type="entry name" value="PLDc_N"/>
    <property type="match status" value="1"/>
</dbReference>
<evidence type="ECO:0000313" key="19">
    <source>
        <dbReference type="Proteomes" id="UP001219349"/>
    </source>
</evidence>
<evidence type="ECO:0000256" key="7">
    <source>
        <dbReference type="ARBA" id="ARBA00022679"/>
    </source>
</evidence>
<keyword evidence="13" id="KW-0594">Phospholipid biosynthesis</keyword>
<dbReference type="PANTHER" id="PTHR21248:SF22">
    <property type="entry name" value="PHOSPHOLIPASE D"/>
    <property type="match status" value="1"/>
</dbReference>
<keyword evidence="7" id="KW-0808">Transferase</keyword>
<keyword evidence="6" id="KW-0964">Secreted</keyword>
<evidence type="ECO:0000256" key="11">
    <source>
        <dbReference type="ARBA" id="ARBA00023098"/>
    </source>
</evidence>
<reference evidence="18 19" key="1">
    <citation type="submission" date="2021-01" db="EMBL/GenBank/DDBJ databases">
        <title>Biogeographic distribution of Paracoccus.</title>
        <authorList>
            <person name="Hollensteiner J."/>
            <person name="Leineberger J."/>
            <person name="Brinkhoff T."/>
            <person name="Daniel R."/>
        </authorList>
    </citation>
    <scope>NUCLEOTIDE SEQUENCE [LARGE SCALE GENOMIC DNA]</scope>
    <source>
        <strain evidence="18 19">KCTC 22803</strain>
    </source>
</reference>
<dbReference type="InterPro" id="IPR027379">
    <property type="entry name" value="CLS_N"/>
</dbReference>
<dbReference type="Gene3D" id="3.30.870.10">
    <property type="entry name" value="Endonuclease Chain A"/>
    <property type="match status" value="2"/>
</dbReference>
<evidence type="ECO:0000256" key="9">
    <source>
        <dbReference type="ARBA" id="ARBA00022737"/>
    </source>
</evidence>
<proteinExistence type="predicted"/>
<evidence type="ECO:0000256" key="15">
    <source>
        <dbReference type="NCBIfam" id="TIGR04265"/>
    </source>
</evidence>
<dbReference type="SMART" id="SM00155">
    <property type="entry name" value="PLDc"/>
    <property type="match status" value="2"/>
</dbReference>
<evidence type="ECO:0000256" key="1">
    <source>
        <dbReference type="ARBA" id="ARBA00003145"/>
    </source>
</evidence>
<organism evidence="18 19">
    <name type="scientific">Paracoccus fistulariae</name>
    <dbReference type="NCBI Taxonomy" id="658446"/>
    <lineage>
        <taxon>Bacteria</taxon>
        <taxon>Pseudomonadati</taxon>
        <taxon>Pseudomonadota</taxon>
        <taxon>Alphaproteobacteria</taxon>
        <taxon>Rhodobacterales</taxon>
        <taxon>Paracoccaceae</taxon>
        <taxon>Paracoccus</taxon>
    </lineage>
</organism>
<evidence type="ECO:0000256" key="14">
    <source>
        <dbReference type="ARBA" id="ARBA00023264"/>
    </source>
</evidence>
<gene>
    <name evidence="18" type="primary">cls</name>
    <name evidence="18" type="ORF">JHX87_00760</name>
</gene>
<sequence>MLTFLTFVHMVIFISLTLHALSRQDLSSTTRIAWIFTLLVLPFAGIVLYFLYATIRFNGRAGRAHRMAEKATAELVRASGDAPDASKYGPASSFATAINGFGVTQGNRAELLDSPDEQRARMIEDFDGATRFINVFYYIWVDDETGRAVAQALMRAVKRGVKVRAGVDQIGSRAFLTSQTWKEMKAAGIETQVALPIGNPFVTAYMRRLDLRNHRKITVIDGQILHCGSQNCTNFFYPIKPKYAPWIDVMVRFDGPVARQMDLLYAQTWFEDKPIDLEPWRYEVTSYEDGIPAQVVGTGPTLHKGVTAQLFARLISEARHEVILTTPYFSPGEVVVDAIMGAAVAGVDVTLNVPRRNDSGFVGPASRAYYPQLTEAGVKIAEYNGGLLHSKILTVDGEMVLFGSTNLDYRSFDLNFENDILVRDPKLTRDLRARQQEYLRSSTPVDPQAVKNWPTWKRIWFNAFTVIGPLI</sequence>
<dbReference type="InterPro" id="IPR001736">
    <property type="entry name" value="PLipase_D/transphosphatidylase"/>
</dbReference>
<keyword evidence="11" id="KW-0443">Lipid metabolism</keyword>
<dbReference type="EC" id="2.7.8.-" evidence="15"/>
<evidence type="ECO:0000256" key="2">
    <source>
        <dbReference type="ARBA" id="ARBA00004613"/>
    </source>
</evidence>
<keyword evidence="9" id="KW-0677">Repeat</keyword>
<evidence type="ECO:0000259" key="17">
    <source>
        <dbReference type="PROSITE" id="PS50035"/>
    </source>
</evidence>
<dbReference type="NCBIfam" id="TIGR04265">
    <property type="entry name" value="bac_cardiolipin"/>
    <property type="match status" value="1"/>
</dbReference>
<dbReference type="CDD" id="cd09152">
    <property type="entry name" value="PLDc_EcCLS_like_1"/>
    <property type="match status" value="1"/>
</dbReference>
<keyword evidence="5" id="KW-0444">Lipid biosynthesis</keyword>
<dbReference type="InterPro" id="IPR022924">
    <property type="entry name" value="Cardiolipin_synthase"/>
</dbReference>
<keyword evidence="14" id="KW-1208">Phospholipid metabolism</keyword>
<dbReference type="Proteomes" id="UP001219349">
    <property type="component" value="Chromosome"/>
</dbReference>
<keyword evidence="4" id="KW-1003">Cell membrane</keyword>
<evidence type="ECO:0000256" key="16">
    <source>
        <dbReference type="SAM" id="Phobius"/>
    </source>
</evidence>
<evidence type="ECO:0000313" key="18">
    <source>
        <dbReference type="EMBL" id="WCR07422.1"/>
    </source>
</evidence>
<evidence type="ECO:0000256" key="12">
    <source>
        <dbReference type="ARBA" id="ARBA00023136"/>
    </source>
</evidence>
<protein>
    <recommendedName>
        <fullName evidence="15">Cardiolipin synthase</fullName>
        <ecNumber evidence="15">2.7.8.-</ecNumber>
    </recommendedName>
</protein>
<keyword evidence="19" id="KW-1185">Reference proteome</keyword>
<feature type="domain" description="PLD phosphodiesterase" evidence="17">
    <location>
        <begin position="384"/>
        <end position="411"/>
    </location>
</feature>
<evidence type="ECO:0000256" key="10">
    <source>
        <dbReference type="ARBA" id="ARBA00022989"/>
    </source>
</evidence>
<dbReference type="PANTHER" id="PTHR21248">
    <property type="entry name" value="CARDIOLIPIN SYNTHASE"/>
    <property type="match status" value="1"/>
</dbReference>
<feature type="transmembrane region" description="Helical" evidence="16">
    <location>
        <begin position="32"/>
        <end position="53"/>
    </location>
</feature>
<dbReference type="InterPro" id="IPR025202">
    <property type="entry name" value="PLD-like_dom"/>
</dbReference>
<evidence type="ECO:0000256" key="8">
    <source>
        <dbReference type="ARBA" id="ARBA00022692"/>
    </source>
</evidence>
<comment type="function">
    <text evidence="1">Could be a virulence factor.</text>
</comment>
<comment type="subcellular location">
    <subcellularLocation>
        <location evidence="3">Cell membrane</location>
        <topology evidence="3">Multi-pass membrane protein</topology>
    </subcellularLocation>
    <subcellularLocation>
        <location evidence="2">Secreted</location>
    </subcellularLocation>
</comment>
<evidence type="ECO:0000256" key="5">
    <source>
        <dbReference type="ARBA" id="ARBA00022516"/>
    </source>
</evidence>
<evidence type="ECO:0000256" key="6">
    <source>
        <dbReference type="ARBA" id="ARBA00022525"/>
    </source>
</evidence>
<keyword evidence="12 16" id="KW-0472">Membrane</keyword>
<evidence type="ECO:0000256" key="13">
    <source>
        <dbReference type="ARBA" id="ARBA00023209"/>
    </source>
</evidence>
<dbReference type="PROSITE" id="PS50035">
    <property type="entry name" value="PLD"/>
    <property type="match status" value="1"/>
</dbReference>
<dbReference type="SUPFAM" id="SSF56024">
    <property type="entry name" value="Phospholipase D/nuclease"/>
    <property type="match status" value="2"/>
</dbReference>
<dbReference type="Pfam" id="PF13091">
    <property type="entry name" value="PLDc_2"/>
    <property type="match status" value="2"/>
</dbReference>
<accession>A0ABY7SLP0</accession>
<dbReference type="EMBL" id="CP067136">
    <property type="protein sequence ID" value="WCR07422.1"/>
    <property type="molecule type" value="Genomic_DNA"/>
</dbReference>